<keyword evidence="3" id="KW-1185">Reference proteome</keyword>
<name>A0AA36GQZ9_CYLNA</name>
<dbReference type="PROSITE" id="PS51257">
    <property type="entry name" value="PROKAR_LIPOPROTEIN"/>
    <property type="match status" value="1"/>
</dbReference>
<sequence length="159" mass="17623">MGPTKQRVSMVFLLTSLGCTAGRTPMFEKCQTSDKCEIGTECLYNVCLPRADPVPVFVYDTPDQQASPHPIQTTHIPITLKSIYRSYPLRSDTTFPSPLRQIEQPHLGSMFLQHDAQPPSTIHNVVVQAPPGTANPLKTDSVRCPPELSPRYVFGHCTC</sequence>
<gene>
    <name evidence="2" type="ORF">CYNAS_LOCUS8559</name>
</gene>
<keyword evidence="1" id="KW-0732">Signal</keyword>
<dbReference type="AlphaFoldDB" id="A0AA36GQZ9"/>
<organism evidence="2 3">
    <name type="scientific">Cylicocyclus nassatus</name>
    <name type="common">Nematode worm</name>
    <dbReference type="NCBI Taxonomy" id="53992"/>
    <lineage>
        <taxon>Eukaryota</taxon>
        <taxon>Metazoa</taxon>
        <taxon>Ecdysozoa</taxon>
        <taxon>Nematoda</taxon>
        <taxon>Chromadorea</taxon>
        <taxon>Rhabditida</taxon>
        <taxon>Rhabditina</taxon>
        <taxon>Rhabditomorpha</taxon>
        <taxon>Strongyloidea</taxon>
        <taxon>Strongylidae</taxon>
        <taxon>Cylicocyclus</taxon>
    </lineage>
</organism>
<dbReference type="EMBL" id="CATQJL010000223">
    <property type="protein sequence ID" value="CAJ0596576.1"/>
    <property type="molecule type" value="Genomic_DNA"/>
</dbReference>
<dbReference type="Proteomes" id="UP001176961">
    <property type="component" value="Unassembled WGS sequence"/>
</dbReference>
<comment type="caution">
    <text evidence="2">The sequence shown here is derived from an EMBL/GenBank/DDBJ whole genome shotgun (WGS) entry which is preliminary data.</text>
</comment>
<evidence type="ECO:0000313" key="3">
    <source>
        <dbReference type="Proteomes" id="UP001176961"/>
    </source>
</evidence>
<feature type="non-terminal residue" evidence="2">
    <location>
        <position position="159"/>
    </location>
</feature>
<protein>
    <submittedName>
        <fullName evidence="2">Uncharacterized protein</fullName>
    </submittedName>
</protein>
<evidence type="ECO:0000256" key="1">
    <source>
        <dbReference type="SAM" id="SignalP"/>
    </source>
</evidence>
<proteinExistence type="predicted"/>
<feature type="chain" id="PRO_5041327410" evidence="1">
    <location>
        <begin position="23"/>
        <end position="159"/>
    </location>
</feature>
<evidence type="ECO:0000313" key="2">
    <source>
        <dbReference type="EMBL" id="CAJ0596576.1"/>
    </source>
</evidence>
<accession>A0AA36GQZ9</accession>
<reference evidence="2" key="1">
    <citation type="submission" date="2023-07" db="EMBL/GenBank/DDBJ databases">
        <authorList>
            <consortium name="CYATHOMIX"/>
        </authorList>
    </citation>
    <scope>NUCLEOTIDE SEQUENCE</scope>
    <source>
        <strain evidence="2">N/A</strain>
    </source>
</reference>
<feature type="signal peptide" evidence="1">
    <location>
        <begin position="1"/>
        <end position="22"/>
    </location>
</feature>